<dbReference type="SUPFAM" id="SSF52402">
    <property type="entry name" value="Adenine nucleotide alpha hydrolases-like"/>
    <property type="match status" value="1"/>
</dbReference>
<dbReference type="InterPro" id="IPR038770">
    <property type="entry name" value="Na+/solute_symporter_sf"/>
</dbReference>
<evidence type="ECO:0000256" key="1">
    <source>
        <dbReference type="ARBA" id="ARBA00004141"/>
    </source>
</evidence>
<keyword evidence="5 8" id="KW-1133">Transmembrane helix</keyword>
<keyword evidence="12" id="KW-1185">Reference proteome</keyword>
<accession>A0A2V1IXQ6</accession>
<dbReference type="Gene3D" id="1.20.1530.20">
    <property type="match status" value="1"/>
</dbReference>
<dbReference type="RefSeq" id="WP_107036229.1">
    <property type="nucleotide sequence ID" value="NZ_CAONGC010000010.1"/>
</dbReference>
<keyword evidence="2" id="KW-0813">Transport</keyword>
<dbReference type="InterPro" id="IPR006016">
    <property type="entry name" value="UspA"/>
</dbReference>
<proteinExistence type="predicted"/>
<dbReference type="Proteomes" id="UP000244925">
    <property type="component" value="Unassembled WGS sequence"/>
</dbReference>
<gene>
    <name evidence="11" type="ORF">C5O25_08060</name>
</gene>
<name>A0A2V1IXQ6_9BACT</name>
<feature type="domain" description="Cation/H+ exchanger transmembrane" evidence="10">
    <location>
        <begin position="26"/>
        <end position="390"/>
    </location>
</feature>
<feature type="transmembrane region" description="Helical" evidence="8">
    <location>
        <begin position="195"/>
        <end position="213"/>
    </location>
</feature>
<evidence type="ECO:0000256" key="4">
    <source>
        <dbReference type="ARBA" id="ARBA00022692"/>
    </source>
</evidence>
<organism evidence="11 12">
    <name type="scientific">Paramuribaculum intestinale</name>
    <dbReference type="NCBI Taxonomy" id="2094151"/>
    <lineage>
        <taxon>Bacteria</taxon>
        <taxon>Pseudomonadati</taxon>
        <taxon>Bacteroidota</taxon>
        <taxon>Bacteroidia</taxon>
        <taxon>Bacteroidales</taxon>
        <taxon>Muribaculaceae</taxon>
        <taxon>Paramuribaculum</taxon>
    </lineage>
</organism>
<dbReference type="Pfam" id="PF00999">
    <property type="entry name" value="Na_H_Exchanger"/>
    <property type="match status" value="1"/>
</dbReference>
<dbReference type="EMBL" id="PUBV01000015">
    <property type="protein sequence ID" value="PWB07180.1"/>
    <property type="molecule type" value="Genomic_DNA"/>
</dbReference>
<evidence type="ECO:0000259" key="10">
    <source>
        <dbReference type="Pfam" id="PF00999"/>
    </source>
</evidence>
<feature type="transmembrane region" description="Helical" evidence="8">
    <location>
        <begin position="225"/>
        <end position="243"/>
    </location>
</feature>
<evidence type="ECO:0000313" key="11">
    <source>
        <dbReference type="EMBL" id="PWB07180.1"/>
    </source>
</evidence>
<feature type="transmembrane region" description="Helical" evidence="8">
    <location>
        <begin position="276"/>
        <end position="298"/>
    </location>
</feature>
<feature type="transmembrane region" description="Helical" evidence="8">
    <location>
        <begin position="249"/>
        <end position="264"/>
    </location>
</feature>
<comment type="subcellular location">
    <subcellularLocation>
        <location evidence="1">Membrane</location>
        <topology evidence="1">Multi-pass membrane protein</topology>
    </subcellularLocation>
</comment>
<evidence type="ECO:0000256" key="8">
    <source>
        <dbReference type="SAM" id="Phobius"/>
    </source>
</evidence>
<feature type="transmembrane region" description="Helical" evidence="8">
    <location>
        <begin position="304"/>
        <end position="323"/>
    </location>
</feature>
<feature type="transmembrane region" description="Helical" evidence="8">
    <location>
        <begin position="18"/>
        <end position="36"/>
    </location>
</feature>
<dbReference type="InterPro" id="IPR006153">
    <property type="entry name" value="Cation/H_exchanger_TM"/>
</dbReference>
<evidence type="ECO:0000259" key="9">
    <source>
        <dbReference type="Pfam" id="PF00582"/>
    </source>
</evidence>
<dbReference type="GO" id="GO:1902600">
    <property type="term" value="P:proton transmembrane transport"/>
    <property type="evidence" value="ECO:0007669"/>
    <property type="project" value="InterPro"/>
</dbReference>
<keyword evidence="3" id="KW-0050">Antiport</keyword>
<feature type="transmembrane region" description="Helical" evidence="8">
    <location>
        <begin position="98"/>
        <end position="119"/>
    </location>
</feature>
<keyword evidence="7 8" id="KW-0472">Membrane</keyword>
<evidence type="ECO:0000256" key="7">
    <source>
        <dbReference type="ARBA" id="ARBA00023136"/>
    </source>
</evidence>
<feature type="domain" description="UspA" evidence="9">
    <location>
        <begin position="417"/>
        <end position="542"/>
    </location>
</feature>
<keyword evidence="6" id="KW-0406">Ion transport</keyword>
<evidence type="ECO:0000256" key="3">
    <source>
        <dbReference type="ARBA" id="ARBA00022449"/>
    </source>
</evidence>
<dbReference type="GO" id="GO:0016020">
    <property type="term" value="C:membrane"/>
    <property type="evidence" value="ECO:0007669"/>
    <property type="project" value="UniProtKB-SubCell"/>
</dbReference>
<dbReference type="Gene3D" id="3.40.50.620">
    <property type="entry name" value="HUPs"/>
    <property type="match status" value="1"/>
</dbReference>
<keyword evidence="4 8" id="KW-0812">Transmembrane</keyword>
<protein>
    <submittedName>
        <fullName evidence="11">Cation:proton antiporter</fullName>
    </submittedName>
</protein>
<feature type="transmembrane region" description="Helical" evidence="8">
    <location>
        <begin position="158"/>
        <end position="183"/>
    </location>
</feature>
<dbReference type="PANTHER" id="PTHR43562">
    <property type="entry name" value="NAPA-TYPE SODIUM/HYDROGEN ANTIPORTER"/>
    <property type="match status" value="1"/>
</dbReference>
<evidence type="ECO:0000313" key="12">
    <source>
        <dbReference type="Proteomes" id="UP000244925"/>
    </source>
</evidence>
<comment type="caution">
    <text evidence="11">The sequence shown here is derived from an EMBL/GenBank/DDBJ whole genome shotgun (WGS) entry which is preliminary data.</text>
</comment>
<feature type="transmembrane region" description="Helical" evidence="8">
    <location>
        <begin position="43"/>
        <end position="63"/>
    </location>
</feature>
<evidence type="ECO:0000256" key="6">
    <source>
        <dbReference type="ARBA" id="ARBA00023065"/>
    </source>
</evidence>
<dbReference type="PANTHER" id="PTHR43562:SF4">
    <property type="entry name" value="NA(+)_H(+) ANTIPORTER NHAS5"/>
    <property type="match status" value="1"/>
</dbReference>
<feature type="transmembrane region" description="Helical" evidence="8">
    <location>
        <begin position="69"/>
        <end position="86"/>
    </location>
</feature>
<evidence type="ECO:0000256" key="2">
    <source>
        <dbReference type="ARBA" id="ARBA00022448"/>
    </source>
</evidence>
<sequence>MALVPAIHSSTPLLTSPVPIFLAVLLIILVTPIVLNKLRIPQVIGLIVAGVTVGPYGFNLLARDMSFEVFGQVGLFYLMFLAGIEIDMYHLKKNLRKGLVFGLYTFIIPLALGAVAAGLLLGLDALTAVLMASMFSAHTLIAYPIVSRLGLTRSAPVVIAIAGTIFTVLGSLIVLAGVVGTFHDGEFRVGGTLKLLGLLAGYCLVLVYAYPRITRWFFKHWNDSILQYVYVLAMMFTAAQLAIWAGIEGVFGAFFAGLVLNRYIPARSPLMSRIEFVGNAIFIPYFLIGVGMLINVGVVTRGWSTLYAAGVMSGVAMCTKWLAAFVTQRTFGMNSVERSTMYQLSNAHTAVALAVVMIGYGMRLFDEVILNGTVIMILVTCTVSSIGTSRAASRLKVMALEEEGAGDGVAEQSRHRENVLIPVANPATARELVDLALLMRDKARSNGRVYALHVRNDNSAASRSLGRVSLDTAEKAAASVDTSVEAIDRYDMNFVTGVVNTIEERDIDRVIIGLHRRNTIIDSFFGDKLPNLLRATNKMLVISRCFIPVNTIARIVVAVPANAQYETGFQAWVTSLCNLASQLGCRLIFCCSDATRRFIEAVIKRGQYELRSEYRRVEDWDDFLMLSNKVLDDDLFVVVNARRASVSHAGYLDSLPEFLQKYFASNNMIVIYPEQFGERMDEMTMTDTLTTDIATVSSPLWLRVNSAYSRLVKLKKRVTQRGRRPKIDL</sequence>
<reference evidence="12" key="1">
    <citation type="submission" date="2018-02" db="EMBL/GenBank/DDBJ databases">
        <authorList>
            <person name="Clavel T."/>
            <person name="Strowig T."/>
        </authorList>
    </citation>
    <scope>NUCLEOTIDE SEQUENCE [LARGE SCALE GENOMIC DNA]</scope>
    <source>
        <strain evidence="12">DSM 100764</strain>
    </source>
</reference>
<dbReference type="GeneID" id="93425638"/>
<dbReference type="InterPro" id="IPR014729">
    <property type="entry name" value="Rossmann-like_a/b/a_fold"/>
</dbReference>
<feature type="transmembrane region" description="Helical" evidence="8">
    <location>
        <begin position="125"/>
        <end position="146"/>
    </location>
</feature>
<dbReference type="Pfam" id="PF00582">
    <property type="entry name" value="Usp"/>
    <property type="match status" value="1"/>
</dbReference>
<feature type="transmembrane region" description="Helical" evidence="8">
    <location>
        <begin position="368"/>
        <end position="388"/>
    </location>
</feature>
<dbReference type="GO" id="GO:0015297">
    <property type="term" value="F:antiporter activity"/>
    <property type="evidence" value="ECO:0007669"/>
    <property type="project" value="UniProtKB-KW"/>
</dbReference>
<evidence type="ECO:0000256" key="5">
    <source>
        <dbReference type="ARBA" id="ARBA00022989"/>
    </source>
</evidence>
<feature type="transmembrane region" description="Helical" evidence="8">
    <location>
        <begin position="344"/>
        <end position="362"/>
    </location>
</feature>
<dbReference type="AlphaFoldDB" id="A0A2V1IXQ6"/>